<proteinExistence type="predicted"/>
<dbReference type="AlphaFoldDB" id="A0AAW8DAX3"/>
<protein>
    <recommendedName>
        <fullName evidence="3">Multidrug DMT transporter permease</fullName>
    </recommendedName>
</protein>
<dbReference type="EMBL" id="JAUSRD010000036">
    <property type="protein sequence ID" value="MDP9897734.1"/>
    <property type="molecule type" value="Genomic_DNA"/>
</dbReference>
<organism evidence="1 2">
    <name type="scientific">Variovorax boronicumulans</name>
    <dbReference type="NCBI Taxonomy" id="436515"/>
    <lineage>
        <taxon>Bacteria</taxon>
        <taxon>Pseudomonadati</taxon>
        <taxon>Pseudomonadota</taxon>
        <taxon>Betaproteobacteria</taxon>
        <taxon>Burkholderiales</taxon>
        <taxon>Comamonadaceae</taxon>
        <taxon>Variovorax</taxon>
    </lineage>
</organism>
<dbReference type="Proteomes" id="UP001242045">
    <property type="component" value="Unassembled WGS sequence"/>
</dbReference>
<gene>
    <name evidence="1" type="ORF">J2W31_006883</name>
</gene>
<accession>A0AAW8DAX3</accession>
<sequence length="479" mass="53283">MMDDLPILIARLGWPTVSARWWTMQELASRLGDPSKKEATEVALLEQLRSRRLEAEVTETLCVFWMAARGHGYAPPAELAGSLSKPSLLSDLFLDYLGLPVPQIDAGLMVAPKDFEIPDDFEGVQGIDLPRIFRTNLNRLVKQTRLPFLRQMAFEWTQNRAAYPETPYQGDPWHFTRPLGDGFSGQTSARSALRSISAYLRTLAVAEKFWKMPSALAYSEALLALPVHPTLAFLKPRRPDWFPDSADFEGDAATIEASIQALIARVEAAHPDRELLAFSSPVLMSMERCVEVTLVRWSQAPGAQVNDSALADYLSDFWNGEWSVDSETDDPLSTTTVLTPLPLEELMNDEAKAWPLAAPLDLDRLGYLQLDLYPSRIYLPTLPGIGTAELEAHGGGLDVKVQKHVVAEFSYWNAGWGPARPGRLGGNCGTALVSRAAGSNRNRTFYLWQVRTLHRTSTFDRFSETVVTGTLRPTPCEHV</sequence>
<evidence type="ECO:0000313" key="1">
    <source>
        <dbReference type="EMBL" id="MDP9897734.1"/>
    </source>
</evidence>
<comment type="caution">
    <text evidence="1">The sequence shown here is derived from an EMBL/GenBank/DDBJ whole genome shotgun (WGS) entry which is preliminary data.</text>
</comment>
<reference evidence="1" key="1">
    <citation type="submission" date="2023-07" db="EMBL/GenBank/DDBJ databases">
        <title>Sorghum-associated microbial communities from plants grown in Nebraska, USA.</title>
        <authorList>
            <person name="Schachtman D."/>
        </authorList>
    </citation>
    <scope>NUCLEOTIDE SEQUENCE</scope>
    <source>
        <strain evidence="1">DS3754</strain>
    </source>
</reference>
<evidence type="ECO:0008006" key="3">
    <source>
        <dbReference type="Google" id="ProtNLM"/>
    </source>
</evidence>
<evidence type="ECO:0000313" key="2">
    <source>
        <dbReference type="Proteomes" id="UP001242045"/>
    </source>
</evidence>
<name>A0AAW8DAX3_9BURK</name>
<dbReference type="RefSeq" id="WP_307687570.1">
    <property type="nucleotide sequence ID" value="NZ_JAUSRD010000036.1"/>
</dbReference>